<protein>
    <submittedName>
        <fullName evidence="1">Uncharacterized protein</fullName>
    </submittedName>
</protein>
<organism evidence="1 2">
    <name type="scientific">Eumeta variegata</name>
    <name type="common">Bagworm moth</name>
    <name type="synonym">Eumeta japonica</name>
    <dbReference type="NCBI Taxonomy" id="151549"/>
    <lineage>
        <taxon>Eukaryota</taxon>
        <taxon>Metazoa</taxon>
        <taxon>Ecdysozoa</taxon>
        <taxon>Arthropoda</taxon>
        <taxon>Hexapoda</taxon>
        <taxon>Insecta</taxon>
        <taxon>Pterygota</taxon>
        <taxon>Neoptera</taxon>
        <taxon>Endopterygota</taxon>
        <taxon>Lepidoptera</taxon>
        <taxon>Glossata</taxon>
        <taxon>Ditrysia</taxon>
        <taxon>Tineoidea</taxon>
        <taxon>Psychidae</taxon>
        <taxon>Oiketicinae</taxon>
        <taxon>Eumeta</taxon>
    </lineage>
</organism>
<gene>
    <name evidence="1" type="ORF">EVAR_29445_1</name>
</gene>
<reference evidence="1 2" key="1">
    <citation type="journal article" date="2019" name="Commun. Biol.">
        <title>The bagworm genome reveals a unique fibroin gene that provides high tensile strength.</title>
        <authorList>
            <person name="Kono N."/>
            <person name="Nakamura H."/>
            <person name="Ohtoshi R."/>
            <person name="Tomita M."/>
            <person name="Numata K."/>
            <person name="Arakawa K."/>
        </authorList>
    </citation>
    <scope>NUCLEOTIDE SEQUENCE [LARGE SCALE GENOMIC DNA]</scope>
</reference>
<dbReference type="EMBL" id="BGZK01000411">
    <property type="protein sequence ID" value="GBP42090.1"/>
    <property type="molecule type" value="Genomic_DNA"/>
</dbReference>
<proteinExistence type="predicted"/>
<accession>A0A4C1VU99</accession>
<evidence type="ECO:0000313" key="1">
    <source>
        <dbReference type="EMBL" id="GBP42090.1"/>
    </source>
</evidence>
<dbReference type="AlphaFoldDB" id="A0A4C1VU99"/>
<evidence type="ECO:0000313" key="2">
    <source>
        <dbReference type="Proteomes" id="UP000299102"/>
    </source>
</evidence>
<comment type="caution">
    <text evidence="1">The sequence shown here is derived from an EMBL/GenBank/DDBJ whole genome shotgun (WGS) entry which is preliminary data.</text>
</comment>
<sequence length="102" mass="11528">MYYRKSSAYESESDLAIIATCFPLTGFCRRKRPAHDAGSYGDRRKVAGPCVGRAFCCRVLRHRVWDVPQNAREKKEGSGCVEPAHYIIAGNSERQSFVRCII</sequence>
<name>A0A4C1VU99_EUMVA</name>
<dbReference type="Proteomes" id="UP000299102">
    <property type="component" value="Unassembled WGS sequence"/>
</dbReference>
<keyword evidence="2" id="KW-1185">Reference proteome</keyword>